<dbReference type="InterPro" id="IPR044622">
    <property type="entry name" value="PCN"/>
</dbReference>
<dbReference type="PANTHER" id="PTHR45086">
    <property type="entry name" value="WD REPEAT-CONTAINING PROTEIN PCN"/>
    <property type="match status" value="1"/>
</dbReference>
<comment type="caution">
    <text evidence="1">The sequence shown here is derived from an EMBL/GenBank/DDBJ whole genome shotgun (WGS) entry which is preliminary data.</text>
</comment>
<evidence type="ECO:0000313" key="1">
    <source>
        <dbReference type="EMBL" id="KAL0432589.1"/>
    </source>
</evidence>
<name>A0AAW2VSI8_9LAMI</name>
<proteinExistence type="predicted"/>
<dbReference type="AlphaFoldDB" id="A0AAW2VSI8"/>
<reference evidence="1" key="1">
    <citation type="submission" date="2020-06" db="EMBL/GenBank/DDBJ databases">
        <authorList>
            <person name="Li T."/>
            <person name="Hu X."/>
            <person name="Zhang T."/>
            <person name="Song X."/>
            <person name="Zhang H."/>
            <person name="Dai N."/>
            <person name="Sheng W."/>
            <person name="Hou X."/>
            <person name="Wei L."/>
        </authorList>
    </citation>
    <scope>NUCLEOTIDE SEQUENCE</scope>
    <source>
        <strain evidence="1">KEN1</strain>
        <tissue evidence="1">Leaf</tissue>
    </source>
</reference>
<dbReference type="SUPFAM" id="SSF69322">
    <property type="entry name" value="Tricorn protease domain 2"/>
    <property type="match status" value="1"/>
</dbReference>
<accession>A0AAW2VSI8</accession>
<dbReference type="GO" id="GO:0010073">
    <property type="term" value="P:meristem maintenance"/>
    <property type="evidence" value="ECO:0007669"/>
    <property type="project" value="InterPro"/>
</dbReference>
<dbReference type="GO" id="GO:0035266">
    <property type="term" value="P:meristem growth"/>
    <property type="evidence" value="ECO:0007669"/>
    <property type="project" value="InterPro"/>
</dbReference>
<sequence>MPMQLVLKTVFNQTPLLLIQAAHSLDIYCVRLKNGTVSDTSPGPSGGLASTDLVARVKCKASRKIICSTISLSGTSFAYSDHVKPNLFELKRNKSGKSLWTVNKRQLPKELPFAHYMVFSSDSSRLILAGHDRRIYVVDVGSAELVHAFTPCRKDGGESLPPSEPPLQKCSLVLTASGLILLESACKKYSATFMVIFRKYGVRFRQHWFISRLDGASVTAGGFTPQNSNVLIICTSSNQKISGVPGEVIGLSFQPSSSSSSVIVYSPRAMCMIDFGMPVDRDDDTDLANGQGLTRKLHSNGALKRKLHGLESKQW</sequence>
<reference evidence="1" key="2">
    <citation type="journal article" date="2024" name="Plant">
        <title>Genomic evolution and insights into agronomic trait innovations of Sesamum species.</title>
        <authorList>
            <person name="Miao H."/>
            <person name="Wang L."/>
            <person name="Qu L."/>
            <person name="Liu H."/>
            <person name="Sun Y."/>
            <person name="Le M."/>
            <person name="Wang Q."/>
            <person name="Wei S."/>
            <person name="Zheng Y."/>
            <person name="Lin W."/>
            <person name="Duan Y."/>
            <person name="Cao H."/>
            <person name="Xiong S."/>
            <person name="Wang X."/>
            <person name="Wei L."/>
            <person name="Li C."/>
            <person name="Ma Q."/>
            <person name="Ju M."/>
            <person name="Zhao R."/>
            <person name="Li G."/>
            <person name="Mu C."/>
            <person name="Tian Q."/>
            <person name="Mei H."/>
            <person name="Zhang T."/>
            <person name="Gao T."/>
            <person name="Zhang H."/>
        </authorList>
    </citation>
    <scope>NUCLEOTIDE SEQUENCE</scope>
    <source>
        <strain evidence="1">KEN1</strain>
    </source>
</reference>
<dbReference type="PANTHER" id="PTHR45086:SF1">
    <property type="entry name" value="WD REPEAT-CONTAINING PROTEIN PCN"/>
    <property type="match status" value="1"/>
</dbReference>
<gene>
    <name evidence="1" type="ORF">Slati_2593200</name>
</gene>
<protein>
    <submittedName>
        <fullName evidence="1">WD repeat-containing protein PCN</fullName>
    </submittedName>
</protein>
<dbReference type="EMBL" id="JACGWN010000009">
    <property type="protein sequence ID" value="KAL0432589.1"/>
    <property type="molecule type" value="Genomic_DNA"/>
</dbReference>
<organism evidence="1">
    <name type="scientific">Sesamum latifolium</name>
    <dbReference type="NCBI Taxonomy" id="2727402"/>
    <lineage>
        <taxon>Eukaryota</taxon>
        <taxon>Viridiplantae</taxon>
        <taxon>Streptophyta</taxon>
        <taxon>Embryophyta</taxon>
        <taxon>Tracheophyta</taxon>
        <taxon>Spermatophyta</taxon>
        <taxon>Magnoliopsida</taxon>
        <taxon>eudicotyledons</taxon>
        <taxon>Gunneridae</taxon>
        <taxon>Pentapetalae</taxon>
        <taxon>asterids</taxon>
        <taxon>lamiids</taxon>
        <taxon>Lamiales</taxon>
        <taxon>Pedaliaceae</taxon>
        <taxon>Sesamum</taxon>
    </lineage>
</organism>